<proteinExistence type="predicted"/>
<protein>
    <submittedName>
        <fullName evidence="1">Uncharacterized protein</fullName>
    </submittedName>
</protein>
<reference evidence="1 2" key="1">
    <citation type="submission" date="2014-08" db="EMBL/GenBank/DDBJ databases">
        <authorList>
            <person name="den Bakker H.C."/>
        </authorList>
    </citation>
    <scope>NUCLEOTIDE SEQUENCE [LARGE SCALE GENOMIC DNA]</scope>
    <source>
        <strain evidence="1 2">DSM 18334</strain>
    </source>
</reference>
<organism evidence="1 2">
    <name type="scientific">Paenibacillus wynnii</name>
    <dbReference type="NCBI Taxonomy" id="268407"/>
    <lineage>
        <taxon>Bacteria</taxon>
        <taxon>Bacillati</taxon>
        <taxon>Bacillota</taxon>
        <taxon>Bacilli</taxon>
        <taxon>Bacillales</taxon>
        <taxon>Paenibacillaceae</taxon>
        <taxon>Paenibacillus</taxon>
    </lineage>
</organism>
<dbReference type="EMBL" id="JQCR01000002">
    <property type="protein sequence ID" value="KGE20583.1"/>
    <property type="molecule type" value="Genomic_DNA"/>
</dbReference>
<comment type="caution">
    <text evidence="1">The sequence shown here is derived from an EMBL/GenBank/DDBJ whole genome shotgun (WGS) entry which is preliminary data.</text>
</comment>
<reference evidence="1 2" key="2">
    <citation type="submission" date="2014-10" db="EMBL/GenBank/DDBJ databases">
        <title>Comparative genomics of the Paenibacillus odorifer group.</title>
        <authorList>
            <person name="Tsai Y.-C."/>
            <person name="Martin N."/>
            <person name="Korlach J."/>
            <person name="Wiedmann M."/>
        </authorList>
    </citation>
    <scope>NUCLEOTIDE SEQUENCE [LARGE SCALE GENOMIC DNA]</scope>
    <source>
        <strain evidence="1 2">DSM 18334</strain>
    </source>
</reference>
<sequence>MPLIEFSDRDTLFIYGHFMKKLKTLEKIKSSPDNPIHPESVDQEIELYSSVISTIEKFKPEIKLLGNLM</sequence>
<dbReference type="Proteomes" id="UP000029734">
    <property type="component" value="Unassembled WGS sequence"/>
</dbReference>
<dbReference type="AlphaFoldDB" id="A0A098MEW5"/>
<evidence type="ECO:0000313" key="1">
    <source>
        <dbReference type="EMBL" id="KGE20583.1"/>
    </source>
</evidence>
<name>A0A098MEW5_9BACL</name>
<gene>
    <name evidence="1" type="ORF">PWYN_15445</name>
</gene>
<accession>A0A098MEW5</accession>
<evidence type="ECO:0000313" key="2">
    <source>
        <dbReference type="Proteomes" id="UP000029734"/>
    </source>
</evidence>
<dbReference type="RefSeq" id="WP_036653028.1">
    <property type="nucleotide sequence ID" value="NZ_JQCR01000002.1"/>
</dbReference>
<dbReference type="STRING" id="268407.PWYN_15445"/>
<keyword evidence="2" id="KW-1185">Reference proteome</keyword>